<name>F0X0P2_9STRA</name>
<sequence length="108" mass="12260">MLSPTKMMGGEEYVSRVDNNGIHLRVKKNLQDAEFPMFEKPYCGMPIHEIWCGGRENSMMKCVPIKNGTPTFQFLNKVDAWVNGDNIEANEWATKYNILSKKAGSCDI</sequence>
<dbReference type="HOGENOM" id="CLU_2201953_0_0_1"/>
<evidence type="ECO:0000313" key="1">
    <source>
        <dbReference type="EMBL" id="CCA27336.1"/>
    </source>
</evidence>
<dbReference type="EMBL" id="FR824546">
    <property type="protein sequence ID" value="CCA27336.1"/>
    <property type="molecule type" value="Genomic_DNA"/>
</dbReference>
<organism evidence="1">
    <name type="scientific">Albugo laibachii Nc14</name>
    <dbReference type="NCBI Taxonomy" id="890382"/>
    <lineage>
        <taxon>Eukaryota</taxon>
        <taxon>Sar</taxon>
        <taxon>Stramenopiles</taxon>
        <taxon>Oomycota</taxon>
        <taxon>Peronosporomycetes</taxon>
        <taxon>Albuginales</taxon>
        <taxon>Albuginaceae</taxon>
        <taxon>Albugo</taxon>
    </lineage>
</organism>
<accession>F0X0P2</accession>
<reference evidence="1" key="1">
    <citation type="journal article" date="2011" name="PLoS Biol.">
        <title>Gene gain and loss during evolution of obligate parasitism in the white rust pathogen of Arabidopsis thaliana.</title>
        <authorList>
            <person name="Kemen E."/>
            <person name="Gardiner A."/>
            <person name="Schultz-Larsen T."/>
            <person name="Kemen A.C."/>
            <person name="Balmuth A.L."/>
            <person name="Robert-Seilaniantz A."/>
            <person name="Bailey K."/>
            <person name="Holub E."/>
            <person name="Studholme D.J."/>
            <person name="Maclean D."/>
            <person name="Jones J.D."/>
        </authorList>
    </citation>
    <scope>NUCLEOTIDE SEQUENCE</scope>
</reference>
<dbReference type="AlphaFoldDB" id="F0X0P2"/>
<proteinExistence type="predicted"/>
<protein>
    <submittedName>
        <fullName evidence="1">AlNc14C511G11989 protein</fullName>
    </submittedName>
</protein>
<gene>
    <name evidence="1" type="primary">AlNc14C511G11989</name>
    <name evidence="1" type="ORF">ALNC14_134800</name>
</gene>
<reference evidence="1" key="2">
    <citation type="submission" date="2011-02" db="EMBL/GenBank/DDBJ databases">
        <authorList>
            <person name="MacLean D."/>
        </authorList>
    </citation>
    <scope>NUCLEOTIDE SEQUENCE</scope>
</reference>